<reference evidence="9" key="2">
    <citation type="submission" date="2020-08" db="EMBL/GenBank/DDBJ databases">
        <authorList>
            <person name="Lai Q."/>
        </authorList>
    </citation>
    <scope>NUCLEOTIDE SEQUENCE</scope>
    <source>
        <strain evidence="9">S27-2</strain>
    </source>
</reference>
<comment type="caution">
    <text evidence="9">The sequence shown here is derived from an EMBL/GenBank/DDBJ whole genome shotgun (WGS) entry which is preliminary data.</text>
</comment>
<dbReference type="Proteomes" id="UP000601768">
    <property type="component" value="Unassembled WGS sequence"/>
</dbReference>
<feature type="transmembrane region" description="Helical" evidence="7">
    <location>
        <begin position="709"/>
        <end position="728"/>
    </location>
</feature>
<organism evidence="9 10">
    <name type="scientific">Neptunicella marina</name>
    <dbReference type="NCBI Taxonomy" id="2125989"/>
    <lineage>
        <taxon>Bacteria</taxon>
        <taxon>Pseudomonadati</taxon>
        <taxon>Pseudomonadota</taxon>
        <taxon>Gammaproteobacteria</taxon>
        <taxon>Alteromonadales</taxon>
        <taxon>Alteromonadaceae</taxon>
        <taxon>Neptunicella</taxon>
    </lineage>
</organism>
<gene>
    <name evidence="9" type="ORF">H8B19_10800</name>
</gene>
<evidence type="ECO:0000259" key="8">
    <source>
        <dbReference type="Pfam" id="PF02687"/>
    </source>
</evidence>
<evidence type="ECO:0000256" key="5">
    <source>
        <dbReference type="ARBA" id="ARBA00023136"/>
    </source>
</evidence>
<evidence type="ECO:0000313" key="10">
    <source>
        <dbReference type="Proteomes" id="UP000601768"/>
    </source>
</evidence>
<feature type="transmembrane region" description="Helical" evidence="7">
    <location>
        <begin position="381"/>
        <end position="400"/>
    </location>
</feature>
<evidence type="ECO:0000256" key="2">
    <source>
        <dbReference type="ARBA" id="ARBA00022475"/>
    </source>
</evidence>
<feature type="transmembrane region" description="Helical" evidence="7">
    <location>
        <begin position="619"/>
        <end position="639"/>
    </location>
</feature>
<feature type="transmembrane region" description="Helical" evidence="7">
    <location>
        <begin position="243"/>
        <end position="266"/>
    </location>
</feature>
<keyword evidence="5 7" id="KW-0472">Membrane</keyword>
<dbReference type="EMBL" id="JACNEP010000007">
    <property type="protein sequence ID" value="MBC3766370.1"/>
    <property type="molecule type" value="Genomic_DNA"/>
</dbReference>
<reference evidence="9" key="1">
    <citation type="journal article" date="2018" name="Int. J. Syst. Evol. Microbiol.">
        <title>Neptunicella marina gen. nov., sp. nov., isolated from surface seawater.</title>
        <authorList>
            <person name="Liu X."/>
            <person name="Lai Q."/>
            <person name="Du Y."/>
            <person name="Zhang X."/>
            <person name="Liu Z."/>
            <person name="Sun F."/>
            <person name="Shao Z."/>
        </authorList>
    </citation>
    <scope>NUCLEOTIDE SEQUENCE</scope>
    <source>
        <strain evidence="9">S27-2</strain>
    </source>
</reference>
<dbReference type="GO" id="GO:0022857">
    <property type="term" value="F:transmembrane transporter activity"/>
    <property type="evidence" value="ECO:0007669"/>
    <property type="project" value="TreeGrafter"/>
</dbReference>
<evidence type="ECO:0000256" key="4">
    <source>
        <dbReference type="ARBA" id="ARBA00022989"/>
    </source>
</evidence>
<proteinExistence type="inferred from homology"/>
<feature type="domain" description="ABC3 transporter permease C-terminal" evidence="8">
    <location>
        <begin position="625"/>
        <end position="725"/>
    </location>
</feature>
<evidence type="ECO:0000256" key="6">
    <source>
        <dbReference type="ARBA" id="ARBA00038076"/>
    </source>
</evidence>
<name>A0A8J6LZS1_9ALTE</name>
<keyword evidence="10" id="KW-1185">Reference proteome</keyword>
<dbReference type="GO" id="GO:0005886">
    <property type="term" value="C:plasma membrane"/>
    <property type="evidence" value="ECO:0007669"/>
    <property type="project" value="UniProtKB-SubCell"/>
</dbReference>
<dbReference type="RefSeq" id="WP_186506893.1">
    <property type="nucleotide sequence ID" value="NZ_JACNEP010000007.1"/>
</dbReference>
<feature type="transmembrane region" description="Helical" evidence="7">
    <location>
        <begin position="287"/>
        <end position="313"/>
    </location>
</feature>
<evidence type="ECO:0000256" key="7">
    <source>
        <dbReference type="SAM" id="Phobius"/>
    </source>
</evidence>
<evidence type="ECO:0000256" key="3">
    <source>
        <dbReference type="ARBA" id="ARBA00022692"/>
    </source>
</evidence>
<dbReference type="AlphaFoldDB" id="A0A8J6LZS1"/>
<dbReference type="Pfam" id="PF02687">
    <property type="entry name" value="FtsX"/>
    <property type="match status" value="1"/>
</dbReference>
<evidence type="ECO:0000256" key="1">
    <source>
        <dbReference type="ARBA" id="ARBA00004651"/>
    </source>
</evidence>
<sequence length="749" mass="83777">MNNQFNQLNGFGMLSKSGVLSRTSQNISQLLDSIPAVQQRFVWYVDSVPVVISGEEHILNVGFTNSAYLTALSPRFTNGAQPYRCDPDCVLIGAAISSTLANADSISIMGKRYSVSAQFTQKQIAFPHDEGADLILDISELAYASSFKDTLEFVSSSLGGSISSVKAAEFIPIIRTMVKLIPNTNYHDVSQQLKREFENQQPLYSEIKKIFSLQGSDNRVLDIIEGPFFDIQAKQNQAMIRSLFFIAAVQLLLVAFVNLISLISRLNLMRSHENHIRYALGASKLSIFINNIIFIQPVMLLSGICGGIILLTFKLVASEALIAMLNIPFPNASFLMAFYLLLLTVIALLLPALINIKILVSGTGNERAPLSRKIIYQVRSLNVVLFLLAITSVFLGLHTYTQWQLLKDRGIKNLSPTTQVVEVKKTENQPISSHWVSQAQAILTNVTGAAFLETLPGDRRLSYKNLRFNDEACNKQFDSWINNFYGEPFKTLTNSTISTQNWSKNDIAISQSILELCGFDKNTIIGKYVMDTDNNQYKINAVIADISYDLYSQTPQYVIYQPQNNAHNLYALVLPGNIKVSNITKTLEQLFIEYNLPLKVSFSSHIIEFIKAKLVKETVTMFICFTLMGVSLAILYLAFTQHINKVLAMRNTEWGTMRAMGANKNRLTRCVLMELVSEWLLAILIGLTLACGYMYFINRMNSASLFADILTLAVASALVLIIASLYVIKKLHQLFQHTPSQLLRYKGAQ</sequence>
<comment type="subcellular location">
    <subcellularLocation>
        <location evidence="1">Cell membrane</location>
        <topology evidence="1">Multi-pass membrane protein</topology>
    </subcellularLocation>
</comment>
<keyword evidence="4 7" id="KW-1133">Transmembrane helix</keyword>
<accession>A0A8J6LZS1</accession>
<comment type="similarity">
    <text evidence="6">Belongs to the ABC-4 integral membrane protein family.</text>
</comment>
<dbReference type="InterPro" id="IPR050250">
    <property type="entry name" value="Macrolide_Exporter_MacB"/>
</dbReference>
<keyword evidence="2" id="KW-1003">Cell membrane</keyword>
<dbReference type="InterPro" id="IPR003838">
    <property type="entry name" value="ABC3_permease_C"/>
</dbReference>
<feature type="transmembrane region" description="Helical" evidence="7">
    <location>
        <begin position="333"/>
        <end position="360"/>
    </location>
</feature>
<protein>
    <submittedName>
        <fullName evidence="9">ABC transporter permease</fullName>
    </submittedName>
</protein>
<dbReference type="PANTHER" id="PTHR30572:SF4">
    <property type="entry name" value="ABC TRANSPORTER PERMEASE YTRF"/>
    <property type="match status" value="1"/>
</dbReference>
<evidence type="ECO:0000313" key="9">
    <source>
        <dbReference type="EMBL" id="MBC3766370.1"/>
    </source>
</evidence>
<dbReference type="PANTHER" id="PTHR30572">
    <property type="entry name" value="MEMBRANE COMPONENT OF TRANSPORTER-RELATED"/>
    <property type="match status" value="1"/>
</dbReference>
<keyword evidence="3 7" id="KW-0812">Transmembrane</keyword>
<feature type="transmembrane region" description="Helical" evidence="7">
    <location>
        <begin position="679"/>
        <end position="697"/>
    </location>
</feature>